<dbReference type="InterPro" id="IPR006129">
    <property type="entry name" value="AdhesinB"/>
</dbReference>
<evidence type="ECO:0000256" key="1">
    <source>
        <dbReference type="ARBA" id="ARBA00011028"/>
    </source>
</evidence>
<evidence type="ECO:0000313" key="5">
    <source>
        <dbReference type="Proteomes" id="UP000007490"/>
    </source>
</evidence>
<dbReference type="GO" id="GO:0046872">
    <property type="term" value="F:metal ion binding"/>
    <property type="evidence" value="ECO:0007669"/>
    <property type="project" value="InterPro"/>
</dbReference>
<dbReference type="STRING" id="877455.Metbo_1702"/>
<gene>
    <name evidence="4" type="ordered locus">Metbo_1702</name>
</gene>
<organism evidence="4 5">
    <name type="scientific">Methanobacterium lacus (strain AL-21)</name>
    <dbReference type="NCBI Taxonomy" id="877455"/>
    <lineage>
        <taxon>Archaea</taxon>
        <taxon>Methanobacteriati</taxon>
        <taxon>Methanobacteriota</taxon>
        <taxon>Methanomada group</taxon>
        <taxon>Methanobacteria</taxon>
        <taxon>Methanobacteriales</taxon>
        <taxon>Methanobacteriaceae</taxon>
        <taxon>Methanobacterium</taxon>
    </lineage>
</organism>
<evidence type="ECO:0000256" key="2">
    <source>
        <dbReference type="ARBA" id="ARBA00022448"/>
    </source>
</evidence>
<dbReference type="HOGENOM" id="CLU_016838_1_0_2"/>
<dbReference type="OrthoDB" id="50488at2157"/>
<dbReference type="InterPro" id="IPR006128">
    <property type="entry name" value="Lipoprotein_PsaA-like"/>
</dbReference>
<reference evidence="4 5" key="2">
    <citation type="journal article" date="2014" name="Int. J. Syst. Evol. Microbiol.">
        <title>Methanobacterium paludis sp. nov. and a novel strain of Methanobacterium lacus isolated from northern peatlands.</title>
        <authorList>
            <person name="Cadillo-Quiroz H."/>
            <person name="Brauer S.L."/>
            <person name="Goodson N."/>
            <person name="Yavitt J.B."/>
            <person name="Zinder S.H."/>
        </authorList>
    </citation>
    <scope>NUCLEOTIDE SEQUENCE [LARGE SCALE GENOMIC DNA]</scope>
    <source>
        <strain evidence="4 5">AL-21</strain>
    </source>
</reference>
<dbReference type="Gene3D" id="3.40.50.1980">
    <property type="entry name" value="Nitrogenase molybdenum iron protein domain"/>
    <property type="match status" value="2"/>
</dbReference>
<dbReference type="GeneID" id="10278159"/>
<dbReference type="SUPFAM" id="SSF53807">
    <property type="entry name" value="Helical backbone' metal receptor"/>
    <property type="match status" value="1"/>
</dbReference>
<dbReference type="PRINTS" id="PR00690">
    <property type="entry name" value="ADHESNFAMILY"/>
</dbReference>
<dbReference type="EMBL" id="CP002551">
    <property type="protein sequence ID" value="ADZ09927.1"/>
    <property type="molecule type" value="Genomic_DNA"/>
</dbReference>
<dbReference type="Proteomes" id="UP000007490">
    <property type="component" value="Chromosome"/>
</dbReference>
<reference evidence="5" key="1">
    <citation type="submission" date="2011-02" db="EMBL/GenBank/DDBJ databases">
        <title>Complete sequence of Methanobacterium sp. AL-21.</title>
        <authorList>
            <consortium name="US DOE Joint Genome Institute"/>
            <person name="Lucas S."/>
            <person name="Copeland A."/>
            <person name="Lapidus A."/>
            <person name="Cheng J.-F."/>
            <person name="Goodwin L."/>
            <person name="Pitluck S."/>
            <person name="Chertkov O."/>
            <person name="Detter J.C."/>
            <person name="Han C."/>
            <person name="Tapia R."/>
            <person name="Land M."/>
            <person name="Hauser L."/>
            <person name="Kyrpides N."/>
            <person name="Ivanova N."/>
            <person name="Mikhailova N."/>
            <person name="Pagani I."/>
            <person name="Cadillo-Quiroz H."/>
            <person name="Imachi H."/>
            <person name="Zinder S."/>
            <person name="Liu W."/>
            <person name="Woyke T."/>
        </authorList>
    </citation>
    <scope>NUCLEOTIDE SEQUENCE [LARGE SCALE GENOMIC DNA]</scope>
    <source>
        <strain evidence="5">AL-21</strain>
    </source>
</reference>
<keyword evidence="2" id="KW-0813">Transport</keyword>
<protein>
    <submittedName>
        <fullName evidence="4">ABC-type metal ion transporter, periplasmic subunit</fullName>
    </submittedName>
</protein>
<dbReference type="Pfam" id="PF01297">
    <property type="entry name" value="ZnuA"/>
    <property type="match status" value="1"/>
</dbReference>
<dbReference type="PRINTS" id="PR00691">
    <property type="entry name" value="ADHESINB"/>
</dbReference>
<evidence type="ECO:0000256" key="3">
    <source>
        <dbReference type="ARBA" id="ARBA00022729"/>
    </source>
</evidence>
<dbReference type="InterPro" id="IPR050492">
    <property type="entry name" value="Bact_metal-bind_prot9"/>
</dbReference>
<dbReference type="KEGG" id="mel:Metbo_1702"/>
<dbReference type="PANTHER" id="PTHR42953">
    <property type="entry name" value="HIGH-AFFINITY ZINC UPTAKE SYSTEM PROTEIN ZNUA-RELATED"/>
    <property type="match status" value="1"/>
</dbReference>
<dbReference type="AlphaFoldDB" id="F0T9P8"/>
<dbReference type="RefSeq" id="WP_013645278.1">
    <property type="nucleotide sequence ID" value="NC_015216.1"/>
</dbReference>
<dbReference type="GO" id="GO:0030001">
    <property type="term" value="P:metal ion transport"/>
    <property type="evidence" value="ECO:0007669"/>
    <property type="project" value="InterPro"/>
</dbReference>
<dbReference type="eggNOG" id="arCOG01005">
    <property type="taxonomic scope" value="Archaea"/>
</dbReference>
<sequence precursor="true">MKKKRVIVVIIILLISAIVLGYLAQQKHSSKTENNKIGVVVSLGPEVEWVKAVGGSKVDVTLMVPEGSDPHTYEPLPNQLSQVSNAQIYVMMGSSVEFENNYMDKIRETNPNLLVVNASEGVKLIPNSAENESDTVDPHVWADPKNAKIMVNNIYNGLVEVDPSDKDYFTKNRDAYLQELDELDKNTTKLLKDKNNSYILVLHPAFGYMARDYNITEIGAMINDEEPSPQRIAMMINTAKEYNITTVYNEPQYDPKFMESIASQIGGKVVTVNDLGENYLQNMANIAVAFSKT</sequence>
<name>F0T9P8_METLA</name>
<comment type="similarity">
    <text evidence="1">Belongs to the bacterial solute-binding protein 9 family.</text>
</comment>
<proteinExistence type="inferred from homology"/>
<keyword evidence="3" id="KW-0732">Signal</keyword>
<dbReference type="PANTHER" id="PTHR42953:SF3">
    <property type="entry name" value="HIGH-AFFINITY ZINC UPTAKE SYSTEM PROTEIN ZNUA"/>
    <property type="match status" value="1"/>
</dbReference>
<dbReference type="InterPro" id="IPR006127">
    <property type="entry name" value="ZnuA-like"/>
</dbReference>
<keyword evidence="5" id="KW-1185">Reference proteome</keyword>
<evidence type="ECO:0000313" key="4">
    <source>
        <dbReference type="EMBL" id="ADZ09927.1"/>
    </source>
</evidence>
<accession>F0T9P8</accession>
<dbReference type="GO" id="GO:0007155">
    <property type="term" value="P:cell adhesion"/>
    <property type="evidence" value="ECO:0007669"/>
    <property type="project" value="InterPro"/>
</dbReference>